<accession>A0ABQ1XMC6</accession>
<gene>
    <name evidence="2" type="ORF">GCM10007422_09740</name>
</gene>
<reference evidence="3" key="1">
    <citation type="journal article" date="2019" name="Int. J. Syst. Evol. Microbiol.">
        <title>The Global Catalogue of Microorganisms (GCM) 10K type strain sequencing project: providing services to taxonomists for standard genome sequencing and annotation.</title>
        <authorList>
            <consortium name="The Broad Institute Genomics Platform"/>
            <consortium name="The Broad Institute Genome Sequencing Center for Infectious Disease"/>
            <person name="Wu L."/>
            <person name="Ma J."/>
        </authorList>
    </citation>
    <scope>NUCLEOTIDE SEQUENCE [LARGE SCALE GENOMIC DNA]</scope>
    <source>
        <strain evidence="3">CGMCC 1.15287</strain>
    </source>
</reference>
<organism evidence="2 3">
    <name type="scientific">Pedobacter zeae</name>
    <dbReference type="NCBI Taxonomy" id="1737356"/>
    <lineage>
        <taxon>Bacteria</taxon>
        <taxon>Pseudomonadati</taxon>
        <taxon>Bacteroidota</taxon>
        <taxon>Sphingobacteriia</taxon>
        <taxon>Sphingobacteriales</taxon>
        <taxon>Sphingobacteriaceae</taxon>
        <taxon>Pedobacter</taxon>
    </lineage>
</organism>
<feature type="region of interest" description="Disordered" evidence="1">
    <location>
        <begin position="1"/>
        <end position="21"/>
    </location>
</feature>
<comment type="caution">
    <text evidence="2">The sequence shown here is derived from an EMBL/GenBank/DDBJ whole genome shotgun (WGS) entry which is preliminary data.</text>
</comment>
<evidence type="ECO:0000313" key="2">
    <source>
        <dbReference type="EMBL" id="GGG97790.1"/>
    </source>
</evidence>
<proteinExistence type="predicted"/>
<name>A0ABQ1XMC6_9SPHI</name>
<dbReference type="EMBL" id="BMHZ01000001">
    <property type="protein sequence ID" value="GGG97790.1"/>
    <property type="molecule type" value="Genomic_DNA"/>
</dbReference>
<keyword evidence="3" id="KW-1185">Reference proteome</keyword>
<evidence type="ECO:0000256" key="1">
    <source>
        <dbReference type="SAM" id="MobiDB-lite"/>
    </source>
</evidence>
<sequence length="302" mass="33968">MCNACKKSKNEPEDNGPYNPPTTFKYHTTNFNDGWTSTIETDWVKVTKGNMKVLLHYPKAGTVIQADPAPAVAAAWNILVAPRYSNIRNYKSDYISNFERPEFGMATLRDNATQNDVFVLLYRKAAGWIECISPDKQTFINEFGFDPENIPNDYSAALTLSDQVQNMLSYNRFAVAAEDLNNTGKWSDKFSSNTFYYSYYTGSLVGTSTYTSVQFFVFGKNQSYSWELYAANSGGGQTTFAQAKSKGSFKSINEWQIQCSDIEGRPRTYDVYFSALKNGRVLFMNDAQSPGNGVFTGFGYDQ</sequence>
<dbReference type="Proteomes" id="UP000642938">
    <property type="component" value="Unassembled WGS sequence"/>
</dbReference>
<evidence type="ECO:0000313" key="3">
    <source>
        <dbReference type="Proteomes" id="UP000642938"/>
    </source>
</evidence>
<protein>
    <submittedName>
        <fullName evidence="2">Uncharacterized protein</fullName>
    </submittedName>
</protein>